<evidence type="ECO:0000313" key="1">
    <source>
        <dbReference type="EMBL" id="GAG43515.1"/>
    </source>
</evidence>
<name>X0XK31_9ZZZZ</name>
<gene>
    <name evidence="1" type="ORF">S01H1_84667</name>
</gene>
<dbReference type="EMBL" id="BARS01057868">
    <property type="protein sequence ID" value="GAG43515.1"/>
    <property type="molecule type" value="Genomic_DNA"/>
</dbReference>
<reference evidence="1" key="1">
    <citation type="journal article" date="2014" name="Front. Microbiol.">
        <title>High frequency of phylogenetically diverse reductive dehalogenase-homologous genes in deep subseafloor sedimentary metagenomes.</title>
        <authorList>
            <person name="Kawai M."/>
            <person name="Futagami T."/>
            <person name="Toyoda A."/>
            <person name="Takaki Y."/>
            <person name="Nishi S."/>
            <person name="Hori S."/>
            <person name="Arai W."/>
            <person name="Tsubouchi T."/>
            <person name="Morono Y."/>
            <person name="Uchiyama I."/>
            <person name="Ito T."/>
            <person name="Fujiyama A."/>
            <person name="Inagaki F."/>
            <person name="Takami H."/>
        </authorList>
    </citation>
    <scope>NUCLEOTIDE SEQUENCE</scope>
    <source>
        <strain evidence="1">Expedition CK06-06</strain>
    </source>
</reference>
<comment type="caution">
    <text evidence="1">The sequence shown here is derived from an EMBL/GenBank/DDBJ whole genome shotgun (WGS) entry which is preliminary data.</text>
</comment>
<sequence length="68" mass="8007">RATYSRNPSEVKAEIERLRLLIREVVKLAHRHTESHDHGEQYFFNARWDRDSKEWQELSEAAKAAGGE</sequence>
<accession>X0XK31</accession>
<proteinExistence type="predicted"/>
<feature type="non-terminal residue" evidence="1">
    <location>
        <position position="1"/>
    </location>
</feature>
<dbReference type="AlphaFoldDB" id="X0XK31"/>
<organism evidence="1">
    <name type="scientific">marine sediment metagenome</name>
    <dbReference type="NCBI Taxonomy" id="412755"/>
    <lineage>
        <taxon>unclassified sequences</taxon>
        <taxon>metagenomes</taxon>
        <taxon>ecological metagenomes</taxon>
    </lineage>
</organism>
<protein>
    <submittedName>
        <fullName evidence="1">Uncharacterized protein</fullName>
    </submittedName>
</protein>